<protein>
    <submittedName>
        <fullName evidence="1">7321_t:CDS:1</fullName>
    </submittedName>
</protein>
<sequence>SIFADFNKQHNVDKVVEEILTDSKDEGEEKVVDDILQESKEEENGFAFCKTHSEIDKDDNISRRRVYMYTKGQVYTPYKEAHTIDERDRGHNSNEIQSDIRLLASCEVRAGSIIEVLQQKYPRKYIHTHNVYNMIQTIRYKKRIVGDAGSTYLELIKKQQDEPGYYVDAKFEG</sequence>
<evidence type="ECO:0000313" key="1">
    <source>
        <dbReference type="EMBL" id="CAG8692991.1"/>
    </source>
</evidence>
<accession>A0A9N9EVY7</accession>
<feature type="non-terminal residue" evidence="1">
    <location>
        <position position="1"/>
    </location>
</feature>
<gene>
    <name evidence="1" type="ORF">RFULGI_LOCUS10081</name>
</gene>
<reference evidence="1" key="1">
    <citation type="submission" date="2021-06" db="EMBL/GenBank/DDBJ databases">
        <authorList>
            <person name="Kallberg Y."/>
            <person name="Tangrot J."/>
            <person name="Rosling A."/>
        </authorList>
    </citation>
    <scope>NUCLEOTIDE SEQUENCE</scope>
    <source>
        <strain evidence="1">IN212</strain>
    </source>
</reference>
<feature type="non-terminal residue" evidence="1">
    <location>
        <position position="173"/>
    </location>
</feature>
<dbReference type="Proteomes" id="UP000789396">
    <property type="component" value="Unassembled WGS sequence"/>
</dbReference>
<proteinExistence type="predicted"/>
<keyword evidence="2" id="KW-1185">Reference proteome</keyword>
<organism evidence="1 2">
    <name type="scientific">Racocetra fulgida</name>
    <dbReference type="NCBI Taxonomy" id="60492"/>
    <lineage>
        <taxon>Eukaryota</taxon>
        <taxon>Fungi</taxon>
        <taxon>Fungi incertae sedis</taxon>
        <taxon>Mucoromycota</taxon>
        <taxon>Glomeromycotina</taxon>
        <taxon>Glomeromycetes</taxon>
        <taxon>Diversisporales</taxon>
        <taxon>Gigasporaceae</taxon>
        <taxon>Racocetra</taxon>
    </lineage>
</organism>
<dbReference type="OrthoDB" id="2446246at2759"/>
<comment type="caution">
    <text evidence="1">The sequence shown here is derived from an EMBL/GenBank/DDBJ whole genome shotgun (WGS) entry which is preliminary data.</text>
</comment>
<name>A0A9N9EVY7_9GLOM</name>
<evidence type="ECO:0000313" key="2">
    <source>
        <dbReference type="Proteomes" id="UP000789396"/>
    </source>
</evidence>
<dbReference type="AlphaFoldDB" id="A0A9N9EVY7"/>
<dbReference type="EMBL" id="CAJVPZ010019243">
    <property type="protein sequence ID" value="CAG8692991.1"/>
    <property type="molecule type" value="Genomic_DNA"/>
</dbReference>